<dbReference type="SUPFAM" id="SSF52833">
    <property type="entry name" value="Thioredoxin-like"/>
    <property type="match status" value="1"/>
</dbReference>
<proteinExistence type="predicted"/>
<reference evidence="2 3" key="1">
    <citation type="journal article" date="2017" name="Elife">
        <title>Extensive horizontal gene transfer in cheese-associated bacteria.</title>
        <authorList>
            <person name="Bonham K.S."/>
            <person name="Wolfe B.E."/>
            <person name="Dutton R.J."/>
        </authorList>
    </citation>
    <scope>NUCLEOTIDE SEQUENCE [LARGE SCALE GENOMIC DNA]</scope>
    <source>
        <strain evidence="2 3">JB196</strain>
    </source>
</reference>
<dbReference type="PANTHER" id="PTHR13887:SF41">
    <property type="entry name" value="THIOREDOXIN SUPERFAMILY PROTEIN"/>
    <property type="match status" value="1"/>
</dbReference>
<evidence type="ECO:0000259" key="1">
    <source>
        <dbReference type="Pfam" id="PF01323"/>
    </source>
</evidence>
<name>A0A368LHE4_9VIBR</name>
<dbReference type="GO" id="GO:0016491">
    <property type="term" value="F:oxidoreductase activity"/>
    <property type="evidence" value="ECO:0007669"/>
    <property type="project" value="InterPro"/>
</dbReference>
<evidence type="ECO:0000313" key="2">
    <source>
        <dbReference type="EMBL" id="RCS70045.1"/>
    </source>
</evidence>
<organism evidence="2 3">
    <name type="scientific">Vibrio casei</name>
    <dbReference type="NCBI Taxonomy" id="673372"/>
    <lineage>
        <taxon>Bacteria</taxon>
        <taxon>Pseudomonadati</taxon>
        <taxon>Pseudomonadota</taxon>
        <taxon>Gammaproteobacteria</taxon>
        <taxon>Vibrionales</taxon>
        <taxon>Vibrionaceae</taxon>
        <taxon>Vibrio</taxon>
    </lineage>
</organism>
<evidence type="ECO:0000313" key="3">
    <source>
        <dbReference type="Proteomes" id="UP000252479"/>
    </source>
</evidence>
<sequence>MSDRKLKIDIISDVVCPWCVIGIKHLKEAVLKNNWQNQIDVEWYPFELNPDMPPEGENLRDHIARKYGSSKEESEQNRQRLVELGKSVGFDFNFNDESRIYNTRQCHILLDYAHSIGLQTQLKLAFFTAYFTEGKNISDTEVLLDIGESIGLETAEMLAYLNDSSEHDKVDVIEGQWREMGISGVPTVVFNNEQGLTGAQSVESYEEMLNHYLVTKTE</sequence>
<dbReference type="CDD" id="cd03024">
    <property type="entry name" value="DsbA_FrnE"/>
    <property type="match status" value="1"/>
</dbReference>
<protein>
    <submittedName>
        <fullName evidence="2">DsbA family oxidoreductase</fullName>
    </submittedName>
</protein>
<dbReference type="Gene3D" id="3.40.30.10">
    <property type="entry name" value="Glutaredoxin"/>
    <property type="match status" value="1"/>
</dbReference>
<keyword evidence="3" id="KW-1185">Reference proteome</keyword>
<dbReference type="RefSeq" id="WP_086961312.1">
    <property type="nucleotide sequence ID" value="NZ_AP018681.1"/>
</dbReference>
<comment type="caution">
    <text evidence="2">The sequence shown here is derived from an EMBL/GenBank/DDBJ whole genome shotgun (WGS) entry which is preliminary data.</text>
</comment>
<dbReference type="InterPro" id="IPR001853">
    <property type="entry name" value="DSBA-like_thioredoxin_dom"/>
</dbReference>
<dbReference type="PANTHER" id="PTHR13887">
    <property type="entry name" value="GLUTATHIONE S-TRANSFERASE KAPPA"/>
    <property type="match status" value="1"/>
</dbReference>
<dbReference type="AlphaFoldDB" id="A0A368LHE4"/>
<dbReference type="EMBL" id="QPGL01000002">
    <property type="protein sequence ID" value="RCS70045.1"/>
    <property type="molecule type" value="Genomic_DNA"/>
</dbReference>
<feature type="domain" description="DSBA-like thioredoxin" evidence="1">
    <location>
        <begin position="8"/>
        <end position="209"/>
    </location>
</feature>
<dbReference type="InterPro" id="IPR036249">
    <property type="entry name" value="Thioredoxin-like_sf"/>
</dbReference>
<dbReference type="GeneID" id="303189498"/>
<gene>
    <name evidence="2" type="ORF">CIK83_11250</name>
</gene>
<accession>A0A368LHE4</accession>
<dbReference type="Pfam" id="PF01323">
    <property type="entry name" value="DSBA"/>
    <property type="match status" value="1"/>
</dbReference>
<dbReference type="OrthoDB" id="9799122at2"/>
<dbReference type="Proteomes" id="UP000252479">
    <property type="component" value="Unassembled WGS sequence"/>
</dbReference>